<dbReference type="KEGG" id="pdj:D0907_11865"/>
<reference evidence="1 2" key="1">
    <citation type="submission" date="2018-08" db="EMBL/GenBank/DDBJ databases">
        <title>Draft genome sequence of Pseudoalteromonas donghaensis HJ51.</title>
        <authorList>
            <person name="Oh J."/>
            <person name="Roh D."/>
        </authorList>
    </citation>
    <scope>NUCLEOTIDE SEQUENCE [LARGE SCALE GENOMIC DNA]</scope>
    <source>
        <strain evidence="1 2">HJ51</strain>
    </source>
</reference>
<accession>A0AAD0S0H1</accession>
<dbReference type="RefSeq" id="WP_118844525.1">
    <property type="nucleotide sequence ID" value="NZ_CP032090.1"/>
</dbReference>
<dbReference type="Proteomes" id="UP000264605">
    <property type="component" value="Chromosome"/>
</dbReference>
<protein>
    <submittedName>
        <fullName evidence="1">Uncharacterized protein</fullName>
    </submittedName>
</protein>
<evidence type="ECO:0000313" key="1">
    <source>
        <dbReference type="EMBL" id="AXV65914.1"/>
    </source>
</evidence>
<dbReference type="GeneID" id="99506163"/>
<dbReference type="EMBL" id="CP032090">
    <property type="protein sequence ID" value="AXV65914.1"/>
    <property type="molecule type" value="Genomic_DNA"/>
</dbReference>
<sequence>MNRLTCYLRKGIFYFFSIAGVILSLPTQSSSEKSTNEIHDTMIFVENRLIHDGNSSRSSLALIDGVVLFSGEMNKVLNPFNQKIMLLPRKGRYSINDGQVTIDGEFYHFPTRGANPEEYEVVPKKTWRLKGYDILNNDGSITYDEPEEIMPPPKLPLSFVNTIFIGEISFMGESEYGVYEDIRSFAEKPNLYFVAVYEDRLYELKDNYNKELLRHKQFIQKYSEEEQRDVIPISAKIKSSLNKNLHKGAESFFSFICDVFDGFVKVVSDVDFNKAISVAAGVTLANKSDLNVQQRQEFLESYVKDVISGDTRNLRALQNKYKDTQKVTESTSIAINMNDAYDLNKHDQSLNSSTNIVSKRVSSKDSPKENECIAKTESGSLLPKVAKGYCNYVLSDYTRTAEYSFQEDGFRWGLDSTSVEDSAISLLRSKLLFKAQKTCKAEGYTTVFHDDTFNVNDVTPTVRECKSSKVMTGMEYACRGTTSFFCGKYNSSN</sequence>
<gene>
    <name evidence="1" type="ORF">D0907_11865</name>
</gene>
<proteinExistence type="predicted"/>
<organism evidence="1 2">
    <name type="scientific">Pseudoalteromonas lipolytica</name>
    <dbReference type="NCBI Taxonomy" id="570156"/>
    <lineage>
        <taxon>Bacteria</taxon>
        <taxon>Pseudomonadati</taxon>
        <taxon>Pseudomonadota</taxon>
        <taxon>Gammaproteobacteria</taxon>
        <taxon>Alteromonadales</taxon>
        <taxon>Pseudoalteromonadaceae</taxon>
        <taxon>Pseudoalteromonas</taxon>
    </lineage>
</organism>
<name>A0AAD0S0H1_9GAMM</name>
<evidence type="ECO:0000313" key="2">
    <source>
        <dbReference type="Proteomes" id="UP000264605"/>
    </source>
</evidence>
<dbReference type="AlphaFoldDB" id="A0AAD0S0H1"/>